<dbReference type="Proteomes" id="UP001501742">
    <property type="component" value="Unassembled WGS sequence"/>
</dbReference>
<keyword evidence="2 5" id="KW-0238">DNA-binding</keyword>
<dbReference type="Pfam" id="PF00532">
    <property type="entry name" value="Peripla_BP_1"/>
    <property type="match status" value="1"/>
</dbReference>
<dbReference type="PANTHER" id="PTHR30146:SF109">
    <property type="entry name" value="HTH-TYPE TRANSCRIPTIONAL REGULATOR GALS"/>
    <property type="match status" value="1"/>
</dbReference>
<feature type="domain" description="HTH lacI-type" evidence="4">
    <location>
        <begin position="5"/>
        <end position="59"/>
    </location>
</feature>
<keyword evidence="6" id="KW-1185">Reference proteome</keyword>
<evidence type="ECO:0000256" key="1">
    <source>
        <dbReference type="ARBA" id="ARBA00023015"/>
    </source>
</evidence>
<organism evidence="5 6">
    <name type="scientific">Curtobacterium herbarum</name>
    <dbReference type="NCBI Taxonomy" id="150122"/>
    <lineage>
        <taxon>Bacteria</taxon>
        <taxon>Bacillati</taxon>
        <taxon>Actinomycetota</taxon>
        <taxon>Actinomycetes</taxon>
        <taxon>Micrococcales</taxon>
        <taxon>Microbacteriaceae</taxon>
        <taxon>Curtobacterium</taxon>
    </lineage>
</organism>
<keyword evidence="1" id="KW-0805">Transcription regulation</keyword>
<reference evidence="6" key="1">
    <citation type="journal article" date="2019" name="Int. J. Syst. Evol. Microbiol.">
        <title>The Global Catalogue of Microorganisms (GCM) 10K type strain sequencing project: providing services to taxonomists for standard genome sequencing and annotation.</title>
        <authorList>
            <consortium name="The Broad Institute Genomics Platform"/>
            <consortium name="The Broad Institute Genome Sequencing Center for Infectious Disease"/>
            <person name="Wu L."/>
            <person name="Ma J."/>
        </authorList>
    </citation>
    <scope>NUCLEOTIDE SEQUENCE [LARGE SCALE GENOMIC DNA]</scope>
    <source>
        <strain evidence="6">JCM 12140</strain>
    </source>
</reference>
<dbReference type="PANTHER" id="PTHR30146">
    <property type="entry name" value="LACI-RELATED TRANSCRIPTIONAL REPRESSOR"/>
    <property type="match status" value="1"/>
</dbReference>
<keyword evidence="3" id="KW-0804">Transcription</keyword>
<dbReference type="PROSITE" id="PS50932">
    <property type="entry name" value="HTH_LACI_2"/>
    <property type="match status" value="1"/>
</dbReference>
<dbReference type="SMART" id="SM00354">
    <property type="entry name" value="HTH_LACI"/>
    <property type="match status" value="1"/>
</dbReference>
<dbReference type="RefSeq" id="WP_204607163.1">
    <property type="nucleotide sequence ID" value="NZ_BAAAJX010000012.1"/>
</dbReference>
<dbReference type="Pfam" id="PF00356">
    <property type="entry name" value="LacI"/>
    <property type="match status" value="1"/>
</dbReference>
<dbReference type="CDD" id="cd01392">
    <property type="entry name" value="HTH_LacI"/>
    <property type="match status" value="1"/>
</dbReference>
<accession>A0ABP4K6U4</accession>
<dbReference type="EMBL" id="BAAAJX010000012">
    <property type="protein sequence ID" value="GAA1494008.1"/>
    <property type="molecule type" value="Genomic_DNA"/>
</dbReference>
<gene>
    <name evidence="5" type="ORF">GCM10009627_23540</name>
</gene>
<evidence type="ECO:0000313" key="5">
    <source>
        <dbReference type="EMBL" id="GAA1494008.1"/>
    </source>
</evidence>
<dbReference type="SUPFAM" id="SSF47413">
    <property type="entry name" value="lambda repressor-like DNA-binding domains"/>
    <property type="match status" value="1"/>
</dbReference>
<dbReference type="Gene3D" id="1.10.260.40">
    <property type="entry name" value="lambda repressor-like DNA-binding domains"/>
    <property type="match status" value="1"/>
</dbReference>
<dbReference type="Gene3D" id="3.40.50.2300">
    <property type="match status" value="2"/>
</dbReference>
<evidence type="ECO:0000256" key="2">
    <source>
        <dbReference type="ARBA" id="ARBA00023125"/>
    </source>
</evidence>
<evidence type="ECO:0000259" key="4">
    <source>
        <dbReference type="PROSITE" id="PS50932"/>
    </source>
</evidence>
<proteinExistence type="predicted"/>
<dbReference type="InterPro" id="IPR000843">
    <property type="entry name" value="HTH_LacI"/>
</dbReference>
<comment type="caution">
    <text evidence="5">The sequence shown here is derived from an EMBL/GenBank/DDBJ whole genome shotgun (WGS) entry which is preliminary data.</text>
</comment>
<dbReference type="GO" id="GO:0003677">
    <property type="term" value="F:DNA binding"/>
    <property type="evidence" value="ECO:0007669"/>
    <property type="project" value="UniProtKB-KW"/>
</dbReference>
<dbReference type="PROSITE" id="PS00356">
    <property type="entry name" value="HTH_LACI_1"/>
    <property type="match status" value="1"/>
</dbReference>
<sequence>MQRTPTVVDVATAAQVSRQTVSNVLNSPDIVRPATRERVERAIAELGYRPNAAARRLRTQRSSTLGIRLDHEQNGISGVVLDRFLHALVEAADARRFRVLLFTADSPEDEIAQIEALIEGADADGFVITATAENDPRLSWLHDRNVPFVSFGRPWGVPLDAWDSYPWVDIDGRAGVRGATQHFLAAGTQRVGYLGWPTRFGQDDERRQGWVEAMDAAGTPHDDLELAVEDDVDAAAAAVRTALSAGVTFEAVVCASDTLALGARMALPAAVPVVGYDDTPVAGALGIPSVAQPLVEAARAVVDVLLGSTGHAVLPAPAGHHLLEPSVVWR</sequence>
<dbReference type="InterPro" id="IPR001761">
    <property type="entry name" value="Peripla_BP/Lac1_sug-bd_dom"/>
</dbReference>
<dbReference type="InterPro" id="IPR010982">
    <property type="entry name" value="Lambda_DNA-bd_dom_sf"/>
</dbReference>
<dbReference type="InterPro" id="IPR028082">
    <property type="entry name" value="Peripla_BP_I"/>
</dbReference>
<evidence type="ECO:0000313" key="6">
    <source>
        <dbReference type="Proteomes" id="UP001501742"/>
    </source>
</evidence>
<name>A0ABP4K6U4_9MICO</name>
<protein>
    <submittedName>
        <fullName evidence="5">LacI family DNA-binding transcriptional regulator</fullName>
    </submittedName>
</protein>
<dbReference type="SUPFAM" id="SSF53822">
    <property type="entry name" value="Periplasmic binding protein-like I"/>
    <property type="match status" value="1"/>
</dbReference>
<evidence type="ECO:0000256" key="3">
    <source>
        <dbReference type="ARBA" id="ARBA00023163"/>
    </source>
</evidence>